<dbReference type="Proteomes" id="UP000011560">
    <property type="component" value="Unassembled WGS sequence"/>
</dbReference>
<dbReference type="InterPro" id="IPR007848">
    <property type="entry name" value="Small_mtfrase_dom"/>
</dbReference>
<dbReference type="GO" id="GO:0008168">
    <property type="term" value="F:methyltransferase activity"/>
    <property type="evidence" value="ECO:0007669"/>
    <property type="project" value="UniProtKB-KW"/>
</dbReference>
<dbReference type="InterPro" id="IPR029063">
    <property type="entry name" value="SAM-dependent_MTases_sf"/>
</dbReference>
<dbReference type="EMBL" id="AOIQ01000006">
    <property type="protein sequence ID" value="ELZ13552.1"/>
    <property type="molecule type" value="Genomic_DNA"/>
</dbReference>
<dbReference type="AlphaFoldDB" id="M0BTX9"/>
<dbReference type="Pfam" id="PF05175">
    <property type="entry name" value="MTS"/>
    <property type="match status" value="1"/>
</dbReference>
<organism evidence="2 3">
    <name type="scientific">Halovivax asiaticus JCM 14624</name>
    <dbReference type="NCBI Taxonomy" id="1227490"/>
    <lineage>
        <taxon>Archaea</taxon>
        <taxon>Methanobacteriati</taxon>
        <taxon>Methanobacteriota</taxon>
        <taxon>Stenosarchaea group</taxon>
        <taxon>Halobacteria</taxon>
        <taxon>Halobacteriales</taxon>
        <taxon>Natrialbaceae</taxon>
        <taxon>Halovivax</taxon>
    </lineage>
</organism>
<evidence type="ECO:0000313" key="3">
    <source>
        <dbReference type="Proteomes" id="UP000011560"/>
    </source>
</evidence>
<keyword evidence="3" id="KW-1185">Reference proteome</keyword>
<accession>M0BTX9</accession>
<dbReference type="RefSeq" id="WP_007696988.1">
    <property type="nucleotide sequence ID" value="NZ_AOIQ01000006.1"/>
</dbReference>
<dbReference type="GO" id="GO:0032259">
    <property type="term" value="P:methylation"/>
    <property type="evidence" value="ECO:0007669"/>
    <property type="project" value="UniProtKB-KW"/>
</dbReference>
<comment type="caution">
    <text evidence="2">The sequence shown here is derived from an EMBL/GenBank/DDBJ whole genome shotgun (WGS) entry which is preliminary data.</text>
</comment>
<proteinExistence type="predicted"/>
<sequence length="166" mass="17994">MDEATVVDLGCGTGMLALGARCVEADSIVGLDVDRGALETAVQNEERLFDRRTIHWVESDATLPPTCPKRATIVSNPPFGAQHGNRHADRAFLDATANLASVSYTIHNAGSLDFVEQFASDHGASVTDAFESTLPIDHRFDHHTDARSSIDVEVFRIDWTGPSDDT</sequence>
<dbReference type="Gene3D" id="3.40.50.150">
    <property type="entry name" value="Vaccinia Virus protein VP39"/>
    <property type="match status" value="1"/>
</dbReference>
<keyword evidence="2" id="KW-0489">Methyltransferase</keyword>
<protein>
    <submittedName>
        <fullName evidence="2">Methyltransferase small</fullName>
    </submittedName>
</protein>
<keyword evidence="2" id="KW-0808">Transferase</keyword>
<dbReference type="SUPFAM" id="SSF53335">
    <property type="entry name" value="S-adenosyl-L-methionine-dependent methyltransferases"/>
    <property type="match status" value="1"/>
</dbReference>
<evidence type="ECO:0000259" key="1">
    <source>
        <dbReference type="Pfam" id="PF05175"/>
    </source>
</evidence>
<evidence type="ECO:0000313" key="2">
    <source>
        <dbReference type="EMBL" id="ELZ13552.1"/>
    </source>
</evidence>
<dbReference type="CDD" id="cd02440">
    <property type="entry name" value="AdoMet_MTases"/>
    <property type="match status" value="1"/>
</dbReference>
<gene>
    <name evidence="2" type="ORF">C479_01866</name>
</gene>
<reference evidence="2 3" key="1">
    <citation type="journal article" date="2014" name="PLoS Genet.">
        <title>Phylogenetically driven sequencing of extremely halophilic archaea reveals strategies for static and dynamic osmo-response.</title>
        <authorList>
            <person name="Becker E.A."/>
            <person name="Seitzer P.M."/>
            <person name="Tritt A."/>
            <person name="Larsen D."/>
            <person name="Krusor M."/>
            <person name="Yao A.I."/>
            <person name="Wu D."/>
            <person name="Madern D."/>
            <person name="Eisen J.A."/>
            <person name="Darling A.E."/>
            <person name="Facciotti M.T."/>
        </authorList>
    </citation>
    <scope>NUCLEOTIDE SEQUENCE [LARGE SCALE GENOMIC DNA]</scope>
    <source>
        <strain evidence="2 3">JCM 14624</strain>
    </source>
</reference>
<feature type="domain" description="Methyltransferase small" evidence="1">
    <location>
        <begin position="4"/>
        <end position="99"/>
    </location>
</feature>
<name>M0BTX9_9EURY</name>
<dbReference type="PANTHER" id="PTHR23290">
    <property type="entry name" value="RRNA N6-ADENOSINE-METHYLTRANSFERASE METTL5"/>
    <property type="match status" value="1"/>
</dbReference>
<dbReference type="STRING" id="1227490.C479_01866"/>
<dbReference type="InterPro" id="IPR051720">
    <property type="entry name" value="rRNA_MeTrfase/Polyamine_Synth"/>
</dbReference>
<dbReference type="PANTHER" id="PTHR23290:SF0">
    <property type="entry name" value="RRNA N6-ADENOSINE-METHYLTRANSFERASE METTL5"/>
    <property type="match status" value="1"/>
</dbReference>